<dbReference type="InterPro" id="IPR021109">
    <property type="entry name" value="Peptidase_aspartic_dom_sf"/>
</dbReference>
<name>A0A1E1MEL4_RHYSE</name>
<dbReference type="Proteomes" id="UP000177625">
    <property type="component" value="Unassembled WGS sequence"/>
</dbReference>
<dbReference type="CDD" id="cd00303">
    <property type="entry name" value="retropepsin_like"/>
    <property type="match status" value="1"/>
</dbReference>
<accession>A0A1E1MEL4</accession>
<organism evidence="1 2">
    <name type="scientific">Rhynchosporium secalis</name>
    <name type="common">Barley scald fungus</name>
    <dbReference type="NCBI Taxonomy" id="38038"/>
    <lineage>
        <taxon>Eukaryota</taxon>
        <taxon>Fungi</taxon>
        <taxon>Dikarya</taxon>
        <taxon>Ascomycota</taxon>
        <taxon>Pezizomycotina</taxon>
        <taxon>Leotiomycetes</taxon>
        <taxon>Helotiales</taxon>
        <taxon>Ploettnerulaceae</taxon>
        <taxon>Rhynchosporium</taxon>
    </lineage>
</organism>
<keyword evidence="2" id="KW-1185">Reference proteome</keyword>
<proteinExistence type="predicted"/>
<dbReference type="AlphaFoldDB" id="A0A1E1MEL4"/>
<dbReference type="Pfam" id="PF13975">
    <property type="entry name" value="gag-asp_proteas"/>
    <property type="match status" value="1"/>
</dbReference>
<evidence type="ECO:0000313" key="1">
    <source>
        <dbReference type="EMBL" id="CZT47477.1"/>
    </source>
</evidence>
<reference evidence="2" key="1">
    <citation type="submission" date="2016-03" db="EMBL/GenBank/DDBJ databases">
        <authorList>
            <person name="Guldener U."/>
        </authorList>
    </citation>
    <scope>NUCLEOTIDE SEQUENCE [LARGE SCALE GENOMIC DNA]</scope>
</reference>
<dbReference type="EMBL" id="FJVC01000289">
    <property type="protein sequence ID" value="CZT47477.1"/>
    <property type="molecule type" value="Genomic_DNA"/>
</dbReference>
<dbReference type="Gene3D" id="2.40.70.10">
    <property type="entry name" value="Acid Proteases"/>
    <property type="match status" value="1"/>
</dbReference>
<evidence type="ECO:0008006" key="3">
    <source>
        <dbReference type="Google" id="ProtNLM"/>
    </source>
</evidence>
<protein>
    <recommendedName>
        <fullName evidence="3">Peptidase A2 domain-containing protein</fullName>
    </recommendedName>
</protein>
<dbReference type="SUPFAM" id="SSF50630">
    <property type="entry name" value="Acid proteases"/>
    <property type="match status" value="1"/>
</dbReference>
<gene>
    <name evidence="1" type="ORF">RSE6_08040</name>
</gene>
<sequence>MGHTTYNIFVNGFRTEALADTGAWLNLVSESYLQRNPGPWIIVPDQYQLRVGNGKECRLSGYVQAMIRVGDSEELNQITIYIIDGLLFDVVLGHEFLNTTDMVQFSPGGTKRVYIHSTGSSQPNNAMILAADLADVRGPPLLQRTKMCFGLGRRPPSADARAVLESFNLRQREREERVPYCNTSGAMIDLLGAPILHVAPPQLPPLVHLAI</sequence>
<evidence type="ECO:0000313" key="2">
    <source>
        <dbReference type="Proteomes" id="UP000177625"/>
    </source>
</evidence>